<name>A0A2H3C7D5_ARMGA</name>
<reference evidence="3" key="1">
    <citation type="journal article" date="2017" name="Nat. Ecol. Evol.">
        <title>Genome expansion and lineage-specific genetic innovations in the forest pathogenic fungi Armillaria.</title>
        <authorList>
            <person name="Sipos G."/>
            <person name="Prasanna A.N."/>
            <person name="Walter M.C."/>
            <person name="O'Connor E."/>
            <person name="Balint B."/>
            <person name="Krizsan K."/>
            <person name="Kiss B."/>
            <person name="Hess J."/>
            <person name="Varga T."/>
            <person name="Slot J."/>
            <person name="Riley R."/>
            <person name="Boka B."/>
            <person name="Rigling D."/>
            <person name="Barry K."/>
            <person name="Lee J."/>
            <person name="Mihaltcheva S."/>
            <person name="LaButti K."/>
            <person name="Lipzen A."/>
            <person name="Waldron R."/>
            <person name="Moloney N.M."/>
            <person name="Sperisen C."/>
            <person name="Kredics L."/>
            <person name="Vagvoelgyi C."/>
            <person name="Patrignani A."/>
            <person name="Fitzpatrick D."/>
            <person name="Nagy I."/>
            <person name="Doyle S."/>
            <person name="Anderson J.B."/>
            <person name="Grigoriev I.V."/>
            <person name="Gueldener U."/>
            <person name="Muensterkoetter M."/>
            <person name="Nagy L.G."/>
        </authorList>
    </citation>
    <scope>NUCLEOTIDE SEQUENCE [LARGE SCALE GENOMIC DNA]</scope>
    <source>
        <strain evidence="3">Ar21-2</strain>
    </source>
</reference>
<feature type="compositionally biased region" description="Basic and acidic residues" evidence="1">
    <location>
        <begin position="81"/>
        <end position="91"/>
    </location>
</feature>
<feature type="region of interest" description="Disordered" evidence="1">
    <location>
        <begin position="1"/>
        <end position="53"/>
    </location>
</feature>
<feature type="region of interest" description="Disordered" evidence="1">
    <location>
        <begin position="71"/>
        <end position="91"/>
    </location>
</feature>
<protein>
    <submittedName>
        <fullName evidence="2">Uncharacterized protein</fullName>
    </submittedName>
</protein>
<proteinExistence type="predicted"/>
<gene>
    <name evidence="2" type="ORF">ARMGADRAFT_323412</name>
</gene>
<sequence length="283" mass="31692">MGTLPPPPAVYESSTQLPSRKRSRVQPKDVDRSVTQPTMQVQPAQPKIDPRKASESLRRLLPGHLRAVIETPKSSKSAKQKRLDPKRSLHNERDECSTAFTAWNDAEGRFHTYEFRLLKCGSVTEKQHLNAIKNVDINRKRIEEDADPIHITDPDAALARHMDYSSYISLTGAAVQAILEKQSILIYNLPDDGTNVDFDERGLEVLGTLEEFRSIQSFSRRQLFGHALCHLLDTSKPSLSLMLQHARAGESGQVLNALEFPLGGTVLKALPNHQDHLLIAPRT</sequence>
<dbReference type="AlphaFoldDB" id="A0A2H3C7D5"/>
<feature type="compositionally biased region" description="Polar residues" evidence="1">
    <location>
        <begin position="33"/>
        <end position="43"/>
    </location>
</feature>
<keyword evidence="3" id="KW-1185">Reference proteome</keyword>
<accession>A0A2H3C7D5</accession>
<organism evidence="2 3">
    <name type="scientific">Armillaria gallica</name>
    <name type="common">Bulbous honey fungus</name>
    <name type="synonym">Armillaria bulbosa</name>
    <dbReference type="NCBI Taxonomy" id="47427"/>
    <lineage>
        <taxon>Eukaryota</taxon>
        <taxon>Fungi</taxon>
        <taxon>Dikarya</taxon>
        <taxon>Basidiomycota</taxon>
        <taxon>Agaricomycotina</taxon>
        <taxon>Agaricomycetes</taxon>
        <taxon>Agaricomycetidae</taxon>
        <taxon>Agaricales</taxon>
        <taxon>Marasmiineae</taxon>
        <taxon>Physalacriaceae</taxon>
        <taxon>Armillaria</taxon>
    </lineage>
</organism>
<evidence type="ECO:0000256" key="1">
    <source>
        <dbReference type="SAM" id="MobiDB-lite"/>
    </source>
</evidence>
<evidence type="ECO:0000313" key="3">
    <source>
        <dbReference type="Proteomes" id="UP000217790"/>
    </source>
</evidence>
<dbReference type="InParanoid" id="A0A2H3C7D5"/>
<dbReference type="Proteomes" id="UP000217790">
    <property type="component" value="Unassembled WGS sequence"/>
</dbReference>
<dbReference type="EMBL" id="KZ293883">
    <property type="protein sequence ID" value="PBK78991.1"/>
    <property type="molecule type" value="Genomic_DNA"/>
</dbReference>
<evidence type="ECO:0000313" key="2">
    <source>
        <dbReference type="EMBL" id="PBK78991.1"/>
    </source>
</evidence>